<feature type="domain" description="Methyltransferase" evidence="1">
    <location>
        <begin position="54"/>
        <end position="151"/>
    </location>
</feature>
<sequence>MAFNTQHQPKQAAALLEGDGKVSVYEATGGAVTAQFAANNLSLLDPIPPDSIVHDNCCGAGTVSRLILTSNPPHSNIKIHATDIDQKFLDVLQADVLKNSWPIEVSNQRSEALPFRADSFTHSITNIGIFFTSSAGLDGTKEIRRTLQTGGTAVVNCWETITWLLPLKLVHEALRPGKPYPAPPLLWNDGKQIKKVMLEAGFEMEEMRVEKSEAWARTSDIRDWAEKTWAFLGGLGGWTETDEERWDEAVDLLVEHLLAQPGTKTVDGEVWMRASQWIVIATK</sequence>
<dbReference type="SUPFAM" id="SSF53335">
    <property type="entry name" value="S-adenosyl-L-methionine-dependent methyltransferases"/>
    <property type="match status" value="1"/>
</dbReference>
<dbReference type="Pfam" id="PF13649">
    <property type="entry name" value="Methyltransf_25"/>
    <property type="match status" value="1"/>
</dbReference>
<keyword evidence="2" id="KW-0489">Methyltransferase</keyword>
<reference evidence="2" key="1">
    <citation type="submission" date="2020-01" db="EMBL/GenBank/DDBJ databases">
        <authorList>
            <consortium name="DOE Joint Genome Institute"/>
            <person name="Haridas S."/>
            <person name="Albert R."/>
            <person name="Binder M."/>
            <person name="Bloem J."/>
            <person name="Labutti K."/>
            <person name="Salamov A."/>
            <person name="Andreopoulos B."/>
            <person name="Baker S.E."/>
            <person name="Barry K."/>
            <person name="Bills G."/>
            <person name="Bluhm B.H."/>
            <person name="Cannon C."/>
            <person name="Castanera R."/>
            <person name="Culley D.E."/>
            <person name="Daum C."/>
            <person name="Ezra D."/>
            <person name="Gonzalez J.B."/>
            <person name="Henrissat B."/>
            <person name="Kuo A."/>
            <person name="Liang C."/>
            <person name="Lipzen A."/>
            <person name="Lutzoni F."/>
            <person name="Magnuson J."/>
            <person name="Mondo S."/>
            <person name="Nolan M."/>
            <person name="Ohm R."/>
            <person name="Pangilinan J."/>
            <person name="Park H.-J."/>
            <person name="Ramirez L."/>
            <person name="Alfaro M."/>
            <person name="Sun H."/>
            <person name="Tritt A."/>
            <person name="Yoshinaga Y."/>
            <person name="Zwiers L.-H."/>
            <person name="Turgeon B.G."/>
            <person name="Goodwin S.B."/>
            <person name="Spatafora J.W."/>
            <person name="Crous P.W."/>
            <person name="Grigoriev I.V."/>
        </authorList>
    </citation>
    <scope>NUCLEOTIDE SEQUENCE</scope>
    <source>
        <strain evidence="2">P77</strain>
    </source>
</reference>
<evidence type="ECO:0000313" key="2">
    <source>
        <dbReference type="EMBL" id="KAF1829687.1"/>
    </source>
</evidence>
<evidence type="ECO:0000313" key="3">
    <source>
        <dbReference type="Proteomes" id="UP000800040"/>
    </source>
</evidence>
<dbReference type="InterPro" id="IPR041698">
    <property type="entry name" value="Methyltransf_25"/>
</dbReference>
<dbReference type="Proteomes" id="UP000800040">
    <property type="component" value="Unassembled WGS sequence"/>
</dbReference>
<dbReference type="InterPro" id="IPR029063">
    <property type="entry name" value="SAM-dependent_MTases_sf"/>
</dbReference>
<dbReference type="GO" id="GO:0008168">
    <property type="term" value="F:methyltransferase activity"/>
    <property type="evidence" value="ECO:0007669"/>
    <property type="project" value="UniProtKB-KW"/>
</dbReference>
<organism evidence="2 3">
    <name type="scientific">Decorospora gaudefroyi</name>
    <dbReference type="NCBI Taxonomy" id="184978"/>
    <lineage>
        <taxon>Eukaryota</taxon>
        <taxon>Fungi</taxon>
        <taxon>Dikarya</taxon>
        <taxon>Ascomycota</taxon>
        <taxon>Pezizomycotina</taxon>
        <taxon>Dothideomycetes</taxon>
        <taxon>Pleosporomycetidae</taxon>
        <taxon>Pleosporales</taxon>
        <taxon>Pleosporineae</taxon>
        <taxon>Pleosporaceae</taxon>
        <taxon>Decorospora</taxon>
    </lineage>
</organism>
<proteinExistence type="predicted"/>
<evidence type="ECO:0000259" key="1">
    <source>
        <dbReference type="Pfam" id="PF13649"/>
    </source>
</evidence>
<dbReference type="EMBL" id="ML975429">
    <property type="protein sequence ID" value="KAF1829687.1"/>
    <property type="molecule type" value="Genomic_DNA"/>
</dbReference>
<accession>A0A6A5K4P1</accession>
<dbReference type="Gene3D" id="3.40.50.150">
    <property type="entry name" value="Vaccinia Virus protein VP39"/>
    <property type="match status" value="1"/>
</dbReference>
<dbReference type="AlphaFoldDB" id="A0A6A5K4P1"/>
<protein>
    <submittedName>
        <fullName evidence="2">S-adenosyl-L-methionine-dependent methyltransferase</fullName>
    </submittedName>
</protein>
<dbReference type="GO" id="GO:0032259">
    <property type="term" value="P:methylation"/>
    <property type="evidence" value="ECO:0007669"/>
    <property type="project" value="UniProtKB-KW"/>
</dbReference>
<name>A0A6A5K4P1_9PLEO</name>
<keyword evidence="2" id="KW-0808">Transferase</keyword>
<keyword evidence="3" id="KW-1185">Reference proteome</keyword>
<gene>
    <name evidence="2" type="ORF">BDW02DRAFT_573725</name>
</gene>
<dbReference type="OrthoDB" id="2013972at2759"/>